<dbReference type="PANTHER" id="PTHR11019">
    <property type="entry name" value="HTH-TYPE TRANSCRIPTIONAL REGULATOR NIMR"/>
    <property type="match status" value="1"/>
</dbReference>
<keyword evidence="2" id="KW-0238">DNA-binding</keyword>
<feature type="domain" description="HTH araC/xylS-type" evidence="4">
    <location>
        <begin position="168"/>
        <end position="266"/>
    </location>
</feature>
<name>A0A6N6JL73_9RHOB</name>
<dbReference type="InterPro" id="IPR018062">
    <property type="entry name" value="HTH_AraC-typ_CS"/>
</dbReference>
<organism evidence="5 6">
    <name type="scientific">Litoreibacter roseus</name>
    <dbReference type="NCBI Taxonomy" id="2601869"/>
    <lineage>
        <taxon>Bacteria</taxon>
        <taxon>Pseudomonadati</taxon>
        <taxon>Pseudomonadota</taxon>
        <taxon>Alphaproteobacteria</taxon>
        <taxon>Rhodobacterales</taxon>
        <taxon>Roseobacteraceae</taxon>
        <taxon>Litoreibacter</taxon>
    </lineage>
</organism>
<evidence type="ECO:0000313" key="6">
    <source>
        <dbReference type="Proteomes" id="UP000436822"/>
    </source>
</evidence>
<sequence length="276" mass="30304">MPATLTASPTLPRIETLAAFQRCETWRSDTARTLPHPILFWITRGQGRFMVDCKMRGVGPHTAVFLPAHTLFSYEMFAQPQGMVISLPDSEGDALPQQTAVLRSNLVQHQTEISALIDAIVREIGAKTDQIGRDRALRAHVMLLGVWLDRLLAEQPPVAAGKSEKTLRQFSHVVGHDPETGKSLSDFAAEMQITPTHLTRLTQGSVGKPASALVTERVINAACDALVHTNTTVREIAEQLGFSSPAYFTRAFQTQTGKNPTDFRKANARVVEASPR</sequence>
<comment type="caution">
    <text evidence="5">The sequence shown here is derived from an EMBL/GenBank/DDBJ whole genome shotgun (WGS) entry which is preliminary data.</text>
</comment>
<dbReference type="InterPro" id="IPR037923">
    <property type="entry name" value="HTH-like"/>
</dbReference>
<keyword evidence="6" id="KW-1185">Reference proteome</keyword>
<dbReference type="Gene3D" id="1.10.10.60">
    <property type="entry name" value="Homeodomain-like"/>
    <property type="match status" value="1"/>
</dbReference>
<dbReference type="InterPro" id="IPR009057">
    <property type="entry name" value="Homeodomain-like_sf"/>
</dbReference>
<accession>A0A6N6JL73</accession>
<dbReference type="PROSITE" id="PS01124">
    <property type="entry name" value="HTH_ARAC_FAMILY_2"/>
    <property type="match status" value="1"/>
</dbReference>
<dbReference type="OrthoDB" id="9814125at2"/>
<reference evidence="5 6" key="1">
    <citation type="submission" date="2019-12" db="EMBL/GenBank/DDBJ databases">
        <title>Litoreibacter badius sp. nov., a novel bacteriochlorophyll a-containing bacterium in the genus Litoreibacter.</title>
        <authorList>
            <person name="Kanamuro M."/>
            <person name="Takabe Y."/>
            <person name="Mori K."/>
            <person name="Takaichi S."/>
            <person name="Hanada S."/>
        </authorList>
    </citation>
    <scope>NUCLEOTIDE SEQUENCE [LARGE SCALE GENOMIC DNA]</scope>
    <source>
        <strain evidence="5 6">K6</strain>
    </source>
</reference>
<dbReference type="PANTHER" id="PTHR11019:SF199">
    <property type="entry name" value="HTH-TYPE TRANSCRIPTIONAL REGULATOR NIMR"/>
    <property type="match status" value="1"/>
</dbReference>
<dbReference type="Pfam" id="PF12833">
    <property type="entry name" value="HTH_18"/>
    <property type="match status" value="1"/>
</dbReference>
<evidence type="ECO:0000259" key="4">
    <source>
        <dbReference type="PROSITE" id="PS01124"/>
    </source>
</evidence>
<protein>
    <submittedName>
        <fullName evidence="5">Transcriptional regulator</fullName>
    </submittedName>
</protein>
<dbReference type="InterPro" id="IPR018060">
    <property type="entry name" value="HTH_AraC"/>
</dbReference>
<dbReference type="GO" id="GO:0043565">
    <property type="term" value="F:sequence-specific DNA binding"/>
    <property type="evidence" value="ECO:0007669"/>
    <property type="project" value="InterPro"/>
</dbReference>
<dbReference type="InterPro" id="IPR020449">
    <property type="entry name" value="Tscrpt_reg_AraC-type_HTH"/>
</dbReference>
<evidence type="ECO:0000256" key="1">
    <source>
        <dbReference type="ARBA" id="ARBA00023015"/>
    </source>
</evidence>
<dbReference type="PROSITE" id="PS00041">
    <property type="entry name" value="HTH_ARAC_FAMILY_1"/>
    <property type="match status" value="1"/>
</dbReference>
<dbReference type="SMART" id="SM00342">
    <property type="entry name" value="HTH_ARAC"/>
    <property type="match status" value="1"/>
</dbReference>
<keyword evidence="1" id="KW-0805">Transcription regulation</keyword>
<evidence type="ECO:0000256" key="3">
    <source>
        <dbReference type="ARBA" id="ARBA00023163"/>
    </source>
</evidence>
<proteinExistence type="predicted"/>
<dbReference type="SUPFAM" id="SSF51215">
    <property type="entry name" value="Regulatory protein AraC"/>
    <property type="match status" value="1"/>
</dbReference>
<dbReference type="SUPFAM" id="SSF46689">
    <property type="entry name" value="Homeodomain-like"/>
    <property type="match status" value="1"/>
</dbReference>
<dbReference type="GO" id="GO:0003700">
    <property type="term" value="F:DNA-binding transcription factor activity"/>
    <property type="evidence" value="ECO:0007669"/>
    <property type="project" value="InterPro"/>
</dbReference>
<dbReference type="EMBL" id="BLJE01000006">
    <property type="protein sequence ID" value="GFE66805.1"/>
    <property type="molecule type" value="Genomic_DNA"/>
</dbReference>
<dbReference type="AlphaFoldDB" id="A0A6N6JL73"/>
<evidence type="ECO:0000313" key="5">
    <source>
        <dbReference type="EMBL" id="GFE66805.1"/>
    </source>
</evidence>
<keyword evidence="3" id="KW-0804">Transcription</keyword>
<dbReference type="Proteomes" id="UP000436822">
    <property type="component" value="Unassembled WGS sequence"/>
</dbReference>
<dbReference type="PRINTS" id="PR00032">
    <property type="entry name" value="HTHARAC"/>
</dbReference>
<gene>
    <name evidence="5" type="ORF">KIN_38790</name>
</gene>
<evidence type="ECO:0000256" key="2">
    <source>
        <dbReference type="ARBA" id="ARBA00023125"/>
    </source>
</evidence>
<dbReference type="RefSeq" id="WP_159810182.1">
    <property type="nucleotide sequence ID" value="NZ_BLJE01000006.1"/>
</dbReference>